<protein>
    <recommendedName>
        <fullName evidence="3">Ig-like domain-containing protein</fullName>
    </recommendedName>
</protein>
<dbReference type="PROSITE" id="PS50835">
    <property type="entry name" value="IG_LIKE"/>
    <property type="match status" value="1"/>
</dbReference>
<evidence type="ECO:0000259" key="3">
    <source>
        <dbReference type="PROSITE" id="PS50835"/>
    </source>
</evidence>
<dbReference type="SUPFAM" id="SSF48726">
    <property type="entry name" value="Immunoglobulin"/>
    <property type="match status" value="2"/>
</dbReference>
<dbReference type="Gene3D" id="2.60.40.10">
    <property type="entry name" value="Immunoglobulins"/>
    <property type="match status" value="2"/>
</dbReference>
<dbReference type="InterPro" id="IPR013162">
    <property type="entry name" value="CD80_C2-set"/>
</dbReference>
<sequence>NPTHVNIQPPIGSYLSDELKTEVVCRSYGARPYSLITWILDGVNVTELSDYDFEMNYTESVLRFKPQWIQDQKRLICLSYNPIIIDNNLKLQSLIDYFNVTKIETSKQQHDDDNELPLSWDSIILDIKYTPKLKLLAKIEQQQQQPSLMNNENKSMNDEMIKQIIIADQIMSGQSSSSTIINRQINQLHIMEGENITMDCLYRAKPNATVIRWSHNHDEIWQEKSGIDIERNRLRIINAKTKIHDGLYRCINLSNKHHYVPRCSLIDDSLSMTNNKNGSMMKQQQQQQSIIIRHVQRGQALNLSCPIDISSLIMIDHYQLNSNNNNNFDQSINDEFEFVWSLNGEQQPQQQQSEPNFIRSNVNHIEYRSISMPLNVKNFSIKNNNQQQQQQIILVNNAVLVIKNDTKIFNNNNNIGHIQCWLRNKKNHSTLFPFKRNSMPCEYEIHLSSSTSSLQQQHHHHHQQNSDNSMSFTSLLSNDDDDDDDESIENRNEFQSTNHHCQISNQTNHDDHQKARSIMMMMIRIDCQIL</sequence>
<proteinExistence type="predicted"/>
<keyword evidence="1" id="KW-1015">Disulfide bond</keyword>
<evidence type="ECO:0000313" key="4">
    <source>
        <dbReference type="EMBL" id="KAH9426163.1"/>
    </source>
</evidence>
<evidence type="ECO:0000256" key="1">
    <source>
        <dbReference type="ARBA" id="ARBA00023157"/>
    </source>
</evidence>
<keyword evidence="5" id="KW-1185">Reference proteome</keyword>
<accession>A0ABQ8JU63</accession>
<dbReference type="InterPro" id="IPR007110">
    <property type="entry name" value="Ig-like_dom"/>
</dbReference>
<dbReference type="InterPro" id="IPR013783">
    <property type="entry name" value="Ig-like_fold"/>
</dbReference>
<dbReference type="PANTHER" id="PTHR23278">
    <property type="entry name" value="SIDESTEP PROTEIN"/>
    <property type="match status" value="1"/>
</dbReference>
<feature type="domain" description="Ig-like" evidence="3">
    <location>
        <begin position="178"/>
        <end position="250"/>
    </location>
</feature>
<dbReference type="Pfam" id="PF08205">
    <property type="entry name" value="C2-set_2"/>
    <property type="match status" value="1"/>
</dbReference>
<feature type="compositionally biased region" description="Polar residues" evidence="2">
    <location>
        <begin position="493"/>
        <end position="507"/>
    </location>
</feature>
<dbReference type="PANTHER" id="PTHR23278:SF19">
    <property type="entry name" value="OBSCURIN"/>
    <property type="match status" value="1"/>
</dbReference>
<evidence type="ECO:0000256" key="2">
    <source>
        <dbReference type="SAM" id="MobiDB-lite"/>
    </source>
</evidence>
<feature type="region of interest" description="Disordered" evidence="2">
    <location>
        <begin position="452"/>
        <end position="512"/>
    </location>
</feature>
<feature type="compositionally biased region" description="Acidic residues" evidence="2">
    <location>
        <begin position="478"/>
        <end position="487"/>
    </location>
</feature>
<gene>
    <name evidence="4" type="ORF">DERP_007103</name>
</gene>
<feature type="non-terminal residue" evidence="4">
    <location>
        <position position="530"/>
    </location>
</feature>
<comment type="caution">
    <text evidence="4">The sequence shown here is derived from an EMBL/GenBank/DDBJ whole genome shotgun (WGS) entry which is preliminary data.</text>
</comment>
<reference evidence="4 5" key="2">
    <citation type="journal article" date="2022" name="Mol. Biol. Evol.">
        <title>Comparative Genomics Reveals Insights into the Divergent Evolution of Astigmatic Mites and Household Pest Adaptations.</title>
        <authorList>
            <person name="Xiong Q."/>
            <person name="Wan A.T."/>
            <person name="Liu X."/>
            <person name="Fung C.S."/>
            <person name="Xiao X."/>
            <person name="Malainual N."/>
            <person name="Hou J."/>
            <person name="Wang L."/>
            <person name="Wang M."/>
            <person name="Yang K.Y."/>
            <person name="Cui Y."/>
            <person name="Leung E.L."/>
            <person name="Nong W."/>
            <person name="Shin S.K."/>
            <person name="Au S.W."/>
            <person name="Jeong K.Y."/>
            <person name="Chew F.T."/>
            <person name="Hui J.H."/>
            <person name="Leung T.F."/>
            <person name="Tungtrongchitr A."/>
            <person name="Zhong N."/>
            <person name="Liu Z."/>
            <person name="Tsui S.K."/>
        </authorList>
    </citation>
    <scope>NUCLEOTIDE SEQUENCE [LARGE SCALE GENOMIC DNA]</scope>
    <source>
        <strain evidence="4">Derp</strain>
    </source>
</reference>
<dbReference type="InterPro" id="IPR036179">
    <property type="entry name" value="Ig-like_dom_sf"/>
</dbReference>
<evidence type="ECO:0000313" key="5">
    <source>
        <dbReference type="Proteomes" id="UP000887458"/>
    </source>
</evidence>
<name>A0ABQ8JU63_DERPT</name>
<feature type="non-terminal residue" evidence="4">
    <location>
        <position position="1"/>
    </location>
</feature>
<dbReference type="Proteomes" id="UP000887458">
    <property type="component" value="Unassembled WGS sequence"/>
</dbReference>
<dbReference type="EMBL" id="NJHN03000012">
    <property type="protein sequence ID" value="KAH9426163.1"/>
    <property type="molecule type" value="Genomic_DNA"/>
</dbReference>
<feature type="compositionally biased region" description="Polar residues" evidence="2">
    <location>
        <begin position="465"/>
        <end position="477"/>
    </location>
</feature>
<reference evidence="4 5" key="1">
    <citation type="journal article" date="2018" name="J. Allergy Clin. Immunol.">
        <title>High-quality assembly of Dermatophagoides pteronyssinus genome and transcriptome reveals a wide range of novel allergens.</title>
        <authorList>
            <person name="Liu X.Y."/>
            <person name="Yang K.Y."/>
            <person name="Wang M.Q."/>
            <person name="Kwok J.S."/>
            <person name="Zeng X."/>
            <person name="Yang Z."/>
            <person name="Xiao X.J."/>
            <person name="Lau C.P."/>
            <person name="Li Y."/>
            <person name="Huang Z.M."/>
            <person name="Ba J.G."/>
            <person name="Yim A.K."/>
            <person name="Ouyang C.Y."/>
            <person name="Ngai S.M."/>
            <person name="Chan T.F."/>
            <person name="Leung E.L."/>
            <person name="Liu L."/>
            <person name="Liu Z.G."/>
            <person name="Tsui S.K."/>
        </authorList>
    </citation>
    <scope>NUCLEOTIDE SEQUENCE [LARGE SCALE GENOMIC DNA]</scope>
    <source>
        <strain evidence="4">Derp</strain>
    </source>
</reference>
<organism evidence="4 5">
    <name type="scientific">Dermatophagoides pteronyssinus</name>
    <name type="common">European house dust mite</name>
    <dbReference type="NCBI Taxonomy" id="6956"/>
    <lineage>
        <taxon>Eukaryota</taxon>
        <taxon>Metazoa</taxon>
        <taxon>Ecdysozoa</taxon>
        <taxon>Arthropoda</taxon>
        <taxon>Chelicerata</taxon>
        <taxon>Arachnida</taxon>
        <taxon>Acari</taxon>
        <taxon>Acariformes</taxon>
        <taxon>Sarcoptiformes</taxon>
        <taxon>Astigmata</taxon>
        <taxon>Psoroptidia</taxon>
        <taxon>Analgoidea</taxon>
        <taxon>Pyroglyphidae</taxon>
        <taxon>Dermatophagoidinae</taxon>
        <taxon>Dermatophagoides</taxon>
    </lineage>
</organism>